<dbReference type="Pfam" id="PF09388">
    <property type="entry name" value="SpoOE-like"/>
    <property type="match status" value="1"/>
</dbReference>
<dbReference type="EMBL" id="JBHTCO010000004">
    <property type="protein sequence ID" value="MFC7392376.1"/>
    <property type="molecule type" value="Genomic_DNA"/>
</dbReference>
<dbReference type="PANTHER" id="PTHR41263:SF1">
    <property type="entry name" value="ASPARTYL-PHOSPHATE PHOSPHATASE YISI"/>
    <property type="match status" value="1"/>
</dbReference>
<accession>A0ABW2PVR4</accession>
<dbReference type="Proteomes" id="UP001596505">
    <property type="component" value="Unassembled WGS sequence"/>
</dbReference>
<dbReference type="RefSeq" id="WP_380964440.1">
    <property type="nucleotide sequence ID" value="NZ_JBHTCO010000004.1"/>
</dbReference>
<evidence type="ECO:0000313" key="2">
    <source>
        <dbReference type="Proteomes" id="UP001596505"/>
    </source>
</evidence>
<dbReference type="SUPFAM" id="SSF140500">
    <property type="entry name" value="BAS1536-like"/>
    <property type="match status" value="1"/>
</dbReference>
<dbReference type="Gene3D" id="4.10.280.10">
    <property type="entry name" value="Helix-loop-helix DNA-binding domain"/>
    <property type="match status" value="1"/>
</dbReference>
<gene>
    <name evidence="1" type="ORF">ACFQRG_05215</name>
</gene>
<dbReference type="InterPro" id="IPR037208">
    <property type="entry name" value="Spo0E-like_sf"/>
</dbReference>
<comment type="caution">
    <text evidence="1">The sequence shown here is derived from an EMBL/GenBank/DDBJ whole genome shotgun (WGS) entry which is preliminary data.</text>
</comment>
<organism evidence="1 2">
    <name type="scientific">Scopulibacillus cellulosilyticus</name>
    <dbReference type="NCBI Taxonomy" id="2665665"/>
    <lineage>
        <taxon>Bacteria</taxon>
        <taxon>Bacillati</taxon>
        <taxon>Bacillota</taxon>
        <taxon>Bacilli</taxon>
        <taxon>Bacillales</taxon>
        <taxon>Sporolactobacillaceae</taxon>
        <taxon>Scopulibacillus</taxon>
    </lineage>
</organism>
<dbReference type="PANTHER" id="PTHR41263">
    <property type="entry name" value="ASPARTYL-PHOSPHATE PHOSPHATASE YISI"/>
    <property type="match status" value="1"/>
</dbReference>
<dbReference type="InterPro" id="IPR053028">
    <property type="entry name" value="Spo0E-like_phosphatase"/>
</dbReference>
<dbReference type="InterPro" id="IPR036638">
    <property type="entry name" value="HLH_DNA-bd_sf"/>
</dbReference>
<sequence>MNNNEIEKKRNQLIETANRHGFTSTKTLLCSQELDRLLDEYQHKTLALQTKTAQSM</sequence>
<reference evidence="2" key="1">
    <citation type="journal article" date="2019" name="Int. J. Syst. Evol. Microbiol.">
        <title>The Global Catalogue of Microorganisms (GCM) 10K type strain sequencing project: providing services to taxonomists for standard genome sequencing and annotation.</title>
        <authorList>
            <consortium name="The Broad Institute Genomics Platform"/>
            <consortium name="The Broad Institute Genome Sequencing Center for Infectious Disease"/>
            <person name="Wu L."/>
            <person name="Ma J."/>
        </authorList>
    </citation>
    <scope>NUCLEOTIDE SEQUENCE [LARGE SCALE GENOMIC DNA]</scope>
    <source>
        <strain evidence="2">CGMCC 1.16305</strain>
    </source>
</reference>
<keyword evidence="2" id="KW-1185">Reference proteome</keyword>
<proteinExistence type="predicted"/>
<dbReference type="InterPro" id="IPR018540">
    <property type="entry name" value="Spo0E-like"/>
</dbReference>
<evidence type="ECO:0000313" key="1">
    <source>
        <dbReference type="EMBL" id="MFC7392376.1"/>
    </source>
</evidence>
<name>A0ABW2PVR4_9BACL</name>
<protein>
    <submittedName>
        <fullName evidence="1">Aspartyl-phosphate phosphatase Spo0E family protein</fullName>
    </submittedName>
</protein>